<comment type="caution">
    <text evidence="2">The sequence shown here is derived from an EMBL/GenBank/DDBJ whole genome shotgun (WGS) entry which is preliminary data.</text>
</comment>
<proteinExistence type="predicted"/>
<reference evidence="2" key="1">
    <citation type="submission" date="2023-10" db="EMBL/GenBank/DDBJ databases">
        <title>Genome assemblies of two species of porcelain crab, Petrolisthes cinctipes and Petrolisthes manimaculis (Anomura: Porcellanidae).</title>
        <authorList>
            <person name="Angst P."/>
        </authorList>
    </citation>
    <scope>NUCLEOTIDE SEQUENCE</scope>
    <source>
        <strain evidence="2">PB745_01</strain>
        <tissue evidence="2">Gill</tissue>
    </source>
</reference>
<evidence type="ECO:0000313" key="2">
    <source>
        <dbReference type="EMBL" id="KAK3853532.1"/>
    </source>
</evidence>
<gene>
    <name evidence="2" type="ORF">Pcinc_039935</name>
</gene>
<accession>A0AAE1BNR9</accession>
<organism evidence="2 3">
    <name type="scientific">Petrolisthes cinctipes</name>
    <name type="common">Flat porcelain crab</name>
    <dbReference type="NCBI Taxonomy" id="88211"/>
    <lineage>
        <taxon>Eukaryota</taxon>
        <taxon>Metazoa</taxon>
        <taxon>Ecdysozoa</taxon>
        <taxon>Arthropoda</taxon>
        <taxon>Crustacea</taxon>
        <taxon>Multicrustacea</taxon>
        <taxon>Malacostraca</taxon>
        <taxon>Eumalacostraca</taxon>
        <taxon>Eucarida</taxon>
        <taxon>Decapoda</taxon>
        <taxon>Pleocyemata</taxon>
        <taxon>Anomura</taxon>
        <taxon>Galatheoidea</taxon>
        <taxon>Porcellanidae</taxon>
        <taxon>Petrolisthes</taxon>
    </lineage>
</organism>
<evidence type="ECO:0000313" key="3">
    <source>
        <dbReference type="Proteomes" id="UP001286313"/>
    </source>
</evidence>
<evidence type="ECO:0000256" key="1">
    <source>
        <dbReference type="SAM" id="MobiDB-lite"/>
    </source>
</evidence>
<dbReference type="Proteomes" id="UP001286313">
    <property type="component" value="Unassembled WGS sequence"/>
</dbReference>
<name>A0AAE1BNR9_PETCI</name>
<feature type="region of interest" description="Disordered" evidence="1">
    <location>
        <begin position="21"/>
        <end position="84"/>
    </location>
</feature>
<dbReference type="AlphaFoldDB" id="A0AAE1BNR9"/>
<dbReference type="EMBL" id="JAWQEG010006925">
    <property type="protein sequence ID" value="KAK3853532.1"/>
    <property type="molecule type" value="Genomic_DNA"/>
</dbReference>
<sequence length="84" mass="7872">MSSTGNGQLLVALTPWAHTSPVTPMTSQGQVVGAGARGGVPGGRGVQGGAVGASGPDTPLSRSGGGGRPDVTHGCVGALGNPIA</sequence>
<keyword evidence="3" id="KW-1185">Reference proteome</keyword>
<protein>
    <submittedName>
        <fullName evidence="2">Uncharacterized protein</fullName>
    </submittedName>
</protein>
<feature type="compositionally biased region" description="Gly residues" evidence="1">
    <location>
        <begin position="35"/>
        <end position="52"/>
    </location>
</feature>